<protein>
    <submittedName>
        <fullName evidence="1">Uncharacterized protein</fullName>
    </submittedName>
</protein>
<reference evidence="1" key="1">
    <citation type="submission" date="2020-10" db="EMBL/GenBank/DDBJ databases">
        <authorList>
            <person name="Han B."/>
            <person name="Lu T."/>
            <person name="Zhao Q."/>
            <person name="Huang X."/>
            <person name="Zhao Y."/>
        </authorList>
    </citation>
    <scope>NUCLEOTIDE SEQUENCE</scope>
</reference>
<dbReference type="EMBL" id="CAJGYO010000015">
    <property type="protein sequence ID" value="CAD6270616.1"/>
    <property type="molecule type" value="Genomic_DNA"/>
</dbReference>
<sequence length="77" mass="8787">MEYSKLQKSLDSEKKKKEKVWLNANVLELGLVELQELQKWLEAVDGVVKEKMNKIIVEASQISQGSVPQPLMEIAFT</sequence>
<evidence type="ECO:0000313" key="1">
    <source>
        <dbReference type="EMBL" id="CAD6270616.1"/>
    </source>
</evidence>
<evidence type="ECO:0000313" key="2">
    <source>
        <dbReference type="Proteomes" id="UP000604825"/>
    </source>
</evidence>
<keyword evidence="2" id="KW-1185">Reference proteome</keyword>
<accession>A0A811RJN7</accession>
<dbReference type="AlphaFoldDB" id="A0A811RJN7"/>
<name>A0A811RJN7_9POAL</name>
<comment type="caution">
    <text evidence="1">The sequence shown here is derived from an EMBL/GenBank/DDBJ whole genome shotgun (WGS) entry which is preliminary data.</text>
</comment>
<proteinExistence type="predicted"/>
<organism evidence="1 2">
    <name type="scientific">Miscanthus lutarioriparius</name>
    <dbReference type="NCBI Taxonomy" id="422564"/>
    <lineage>
        <taxon>Eukaryota</taxon>
        <taxon>Viridiplantae</taxon>
        <taxon>Streptophyta</taxon>
        <taxon>Embryophyta</taxon>
        <taxon>Tracheophyta</taxon>
        <taxon>Spermatophyta</taxon>
        <taxon>Magnoliopsida</taxon>
        <taxon>Liliopsida</taxon>
        <taxon>Poales</taxon>
        <taxon>Poaceae</taxon>
        <taxon>PACMAD clade</taxon>
        <taxon>Panicoideae</taxon>
        <taxon>Andropogonodae</taxon>
        <taxon>Andropogoneae</taxon>
        <taxon>Saccharinae</taxon>
        <taxon>Miscanthus</taxon>
    </lineage>
</organism>
<dbReference type="Proteomes" id="UP000604825">
    <property type="component" value="Unassembled WGS sequence"/>
</dbReference>
<gene>
    <name evidence="1" type="ORF">NCGR_LOCUS53908</name>
</gene>